<dbReference type="InterPro" id="IPR050441">
    <property type="entry name" value="RBM"/>
</dbReference>
<name>A0A6A4WF10_AMPAM</name>
<dbReference type="SMART" id="SM00360">
    <property type="entry name" value="RRM"/>
    <property type="match status" value="1"/>
</dbReference>
<dbReference type="InterPro" id="IPR000504">
    <property type="entry name" value="RRM_dom"/>
</dbReference>
<comment type="caution">
    <text evidence="5">The sequence shown here is derived from an EMBL/GenBank/DDBJ whole genome shotgun (WGS) entry which is preliminary data.</text>
</comment>
<sequence>MSDRESSPERNVKEGTPNGSADSYSPERRNKRAASRSKSGSRERDRSRSYSPKRTRQRSRSPGSNRRRHLGDRENPSATRCLGVFGLSLYTQTRHLRDVFSKYGNIDEITIVTDAQTGRSRGFAFVYFENLEDAKRAKEDCNGIEIDNRKIRVDFSITKRPHTPTPGIYMGRPSQSVQVLSAARPASGGR</sequence>
<keyword evidence="1 2" id="KW-0694">RNA-binding</keyword>
<evidence type="ECO:0000259" key="4">
    <source>
        <dbReference type="PROSITE" id="PS50102"/>
    </source>
</evidence>
<dbReference type="Pfam" id="PF00076">
    <property type="entry name" value="RRM_1"/>
    <property type="match status" value="1"/>
</dbReference>
<dbReference type="SUPFAM" id="SSF54928">
    <property type="entry name" value="RNA-binding domain, RBD"/>
    <property type="match status" value="1"/>
</dbReference>
<dbReference type="CDD" id="cd12363">
    <property type="entry name" value="RRM_TRA2"/>
    <property type="match status" value="1"/>
</dbReference>
<evidence type="ECO:0000256" key="1">
    <source>
        <dbReference type="ARBA" id="ARBA00022884"/>
    </source>
</evidence>
<feature type="compositionally biased region" description="Basic and acidic residues" evidence="3">
    <location>
        <begin position="1"/>
        <end position="13"/>
    </location>
</feature>
<dbReference type="Gene3D" id="3.30.70.330">
    <property type="match status" value="1"/>
</dbReference>
<accession>A0A6A4WF10</accession>
<feature type="compositionally biased region" description="Basic residues" evidence="3">
    <location>
        <begin position="51"/>
        <end position="70"/>
    </location>
</feature>
<dbReference type="AlphaFoldDB" id="A0A6A4WF10"/>
<dbReference type="InterPro" id="IPR012677">
    <property type="entry name" value="Nucleotide-bd_a/b_plait_sf"/>
</dbReference>
<dbReference type="InterPro" id="IPR035979">
    <property type="entry name" value="RBD_domain_sf"/>
</dbReference>
<organism evidence="5 6">
    <name type="scientific">Amphibalanus amphitrite</name>
    <name type="common">Striped barnacle</name>
    <name type="synonym">Balanus amphitrite</name>
    <dbReference type="NCBI Taxonomy" id="1232801"/>
    <lineage>
        <taxon>Eukaryota</taxon>
        <taxon>Metazoa</taxon>
        <taxon>Ecdysozoa</taxon>
        <taxon>Arthropoda</taxon>
        <taxon>Crustacea</taxon>
        <taxon>Multicrustacea</taxon>
        <taxon>Cirripedia</taxon>
        <taxon>Thoracica</taxon>
        <taxon>Thoracicalcarea</taxon>
        <taxon>Balanomorpha</taxon>
        <taxon>Balanoidea</taxon>
        <taxon>Balanidae</taxon>
        <taxon>Amphibalaninae</taxon>
        <taxon>Amphibalanus</taxon>
    </lineage>
</organism>
<dbReference type="OrthoDB" id="439808at2759"/>
<dbReference type="Proteomes" id="UP000440578">
    <property type="component" value="Unassembled WGS sequence"/>
</dbReference>
<evidence type="ECO:0000256" key="2">
    <source>
        <dbReference type="PROSITE-ProRule" id="PRU00176"/>
    </source>
</evidence>
<feature type="domain" description="RRM" evidence="4">
    <location>
        <begin position="80"/>
        <end position="158"/>
    </location>
</feature>
<dbReference type="PANTHER" id="PTHR48034">
    <property type="entry name" value="TRANSFORMER-2 SEX-DETERMINING PROTEIN-RELATED"/>
    <property type="match status" value="1"/>
</dbReference>
<proteinExistence type="predicted"/>
<keyword evidence="6" id="KW-1185">Reference proteome</keyword>
<dbReference type="EMBL" id="VIIS01001170">
    <property type="protein sequence ID" value="KAF0301412.1"/>
    <property type="molecule type" value="Genomic_DNA"/>
</dbReference>
<dbReference type="PROSITE" id="PS50102">
    <property type="entry name" value="RRM"/>
    <property type="match status" value="1"/>
</dbReference>
<evidence type="ECO:0000256" key="3">
    <source>
        <dbReference type="SAM" id="MobiDB-lite"/>
    </source>
</evidence>
<feature type="region of interest" description="Disordered" evidence="3">
    <location>
        <begin position="1"/>
        <end position="77"/>
    </location>
</feature>
<evidence type="ECO:0000313" key="5">
    <source>
        <dbReference type="EMBL" id="KAF0301412.1"/>
    </source>
</evidence>
<evidence type="ECO:0000313" key="6">
    <source>
        <dbReference type="Proteomes" id="UP000440578"/>
    </source>
</evidence>
<gene>
    <name evidence="5" type="primary">Tra2b_1</name>
    <name evidence="5" type="ORF">FJT64_003182</name>
</gene>
<protein>
    <submittedName>
        <fullName evidence="5">Transformer-2 beta</fullName>
    </submittedName>
</protein>
<reference evidence="5 6" key="1">
    <citation type="submission" date="2019-07" db="EMBL/GenBank/DDBJ databases">
        <title>Draft genome assembly of a fouling barnacle, Amphibalanus amphitrite (Darwin, 1854): The first reference genome for Thecostraca.</title>
        <authorList>
            <person name="Kim W."/>
        </authorList>
    </citation>
    <scope>NUCLEOTIDE SEQUENCE [LARGE SCALE GENOMIC DNA]</scope>
    <source>
        <strain evidence="5">SNU_AA5</strain>
        <tissue evidence="5">Soma without cirri and trophi</tissue>
    </source>
</reference>
<dbReference type="GO" id="GO:0003723">
    <property type="term" value="F:RNA binding"/>
    <property type="evidence" value="ECO:0007669"/>
    <property type="project" value="UniProtKB-UniRule"/>
</dbReference>